<sequence>MPKDYLDAVVSIGGIEEEKFRSVATGFIVGFSTSEVDEENQPLYETYLVTNKHVFEDREVVQVRFNFTEKGSEIYNLPLVSDEGNKLWMAHPQAKIDVGVVGIDVNLLEKQGIKYSFLTDELMAFSKTIKEEGIAQGDGVFILGFPMGIAGKEKNYVVVRKGIIARLDDEILSEENCFLTDSMVFPGNSGGPVVLKPEVASLGETKPVGKAYVLGVISGYIPFRDKAISMRTGEPRMEIVENSGLARVVPMDYVEETIEQSKRN</sequence>
<reference evidence="1 2" key="1">
    <citation type="journal article" date="2016" name="Sci. Rep.">
        <title>Metabolic traits of an uncultured archaeal lineage -MSBL1- from brine pools of the Red Sea.</title>
        <authorList>
            <person name="Mwirichia R."/>
            <person name="Alam I."/>
            <person name="Rashid M."/>
            <person name="Vinu M."/>
            <person name="Ba-Alawi W."/>
            <person name="Anthony Kamau A."/>
            <person name="Kamanda Ngugi D."/>
            <person name="Goker M."/>
            <person name="Klenk H.P."/>
            <person name="Bajic V."/>
            <person name="Stingl U."/>
        </authorList>
    </citation>
    <scope>NUCLEOTIDE SEQUENCE [LARGE SCALE GENOMIC DNA]</scope>
    <source>
        <strain evidence="1">SCGC-AAA259A05</strain>
    </source>
</reference>
<organism evidence="1 2">
    <name type="scientific">candidate division MSBL1 archaeon SCGC-AAA259A05</name>
    <dbReference type="NCBI Taxonomy" id="1698259"/>
    <lineage>
        <taxon>Archaea</taxon>
        <taxon>Methanobacteriati</taxon>
        <taxon>Methanobacteriota</taxon>
        <taxon>candidate division MSBL1</taxon>
    </lineage>
</organism>
<dbReference type="Proteomes" id="UP000070163">
    <property type="component" value="Unassembled WGS sequence"/>
</dbReference>
<comment type="caution">
    <text evidence="1">The sequence shown here is derived from an EMBL/GenBank/DDBJ whole genome shotgun (WGS) entry which is preliminary data.</text>
</comment>
<evidence type="ECO:0000313" key="2">
    <source>
        <dbReference type="Proteomes" id="UP000070163"/>
    </source>
</evidence>
<proteinExistence type="predicted"/>
<name>A0A133U8Q1_9EURY</name>
<dbReference type="EMBL" id="LHXJ01000045">
    <property type="protein sequence ID" value="KXA90564.1"/>
    <property type="molecule type" value="Genomic_DNA"/>
</dbReference>
<dbReference type="InterPro" id="IPR001940">
    <property type="entry name" value="Peptidase_S1C"/>
</dbReference>
<evidence type="ECO:0008006" key="3">
    <source>
        <dbReference type="Google" id="ProtNLM"/>
    </source>
</evidence>
<keyword evidence="2" id="KW-1185">Reference proteome</keyword>
<dbReference type="GO" id="GO:0006508">
    <property type="term" value="P:proteolysis"/>
    <property type="evidence" value="ECO:0007669"/>
    <property type="project" value="InterPro"/>
</dbReference>
<dbReference type="Pfam" id="PF13365">
    <property type="entry name" value="Trypsin_2"/>
    <property type="match status" value="1"/>
</dbReference>
<dbReference type="PRINTS" id="PR00834">
    <property type="entry name" value="PROTEASES2C"/>
</dbReference>
<dbReference type="SUPFAM" id="SSF50494">
    <property type="entry name" value="Trypsin-like serine proteases"/>
    <property type="match status" value="1"/>
</dbReference>
<dbReference type="AlphaFoldDB" id="A0A133U8Q1"/>
<evidence type="ECO:0000313" key="1">
    <source>
        <dbReference type="EMBL" id="KXA90564.1"/>
    </source>
</evidence>
<accession>A0A133U8Q1</accession>
<gene>
    <name evidence="1" type="ORF">AKJ57_04075</name>
</gene>
<dbReference type="Gene3D" id="2.40.10.10">
    <property type="entry name" value="Trypsin-like serine proteases"/>
    <property type="match status" value="2"/>
</dbReference>
<dbReference type="GO" id="GO:0004252">
    <property type="term" value="F:serine-type endopeptidase activity"/>
    <property type="evidence" value="ECO:0007669"/>
    <property type="project" value="InterPro"/>
</dbReference>
<dbReference type="InterPro" id="IPR043504">
    <property type="entry name" value="Peptidase_S1_PA_chymotrypsin"/>
</dbReference>
<protein>
    <recommendedName>
        <fullName evidence="3">Serine protease</fullName>
    </recommendedName>
</protein>
<dbReference type="InterPro" id="IPR009003">
    <property type="entry name" value="Peptidase_S1_PA"/>
</dbReference>